<organism evidence="1 2">
    <name type="scientific">Characodon lateralis</name>
    <dbReference type="NCBI Taxonomy" id="208331"/>
    <lineage>
        <taxon>Eukaryota</taxon>
        <taxon>Metazoa</taxon>
        <taxon>Chordata</taxon>
        <taxon>Craniata</taxon>
        <taxon>Vertebrata</taxon>
        <taxon>Euteleostomi</taxon>
        <taxon>Actinopterygii</taxon>
        <taxon>Neopterygii</taxon>
        <taxon>Teleostei</taxon>
        <taxon>Neoteleostei</taxon>
        <taxon>Acanthomorphata</taxon>
        <taxon>Ovalentaria</taxon>
        <taxon>Atherinomorphae</taxon>
        <taxon>Cyprinodontiformes</taxon>
        <taxon>Goodeidae</taxon>
        <taxon>Characodon</taxon>
    </lineage>
</organism>
<evidence type="ECO:0000313" key="1">
    <source>
        <dbReference type="EMBL" id="MED6273028.1"/>
    </source>
</evidence>
<sequence length="99" mass="11451">MSQMKCTLSGSSRWTEGDPTVTQIHFKRLALGKLTDRCWLRLEPMQSFCWHGVRHHVSLMQQITSFCPCAEVRLTENLTLQLLSPFTSYKKGSNIRVEH</sequence>
<comment type="caution">
    <text evidence="1">The sequence shown here is derived from an EMBL/GenBank/DDBJ whole genome shotgun (WGS) entry which is preliminary data.</text>
</comment>
<keyword evidence="2" id="KW-1185">Reference proteome</keyword>
<accession>A0ABU7DH86</accession>
<dbReference type="Proteomes" id="UP001352852">
    <property type="component" value="Unassembled WGS sequence"/>
</dbReference>
<reference evidence="1 2" key="1">
    <citation type="submission" date="2021-06" db="EMBL/GenBank/DDBJ databases">
        <authorList>
            <person name="Palmer J.M."/>
        </authorList>
    </citation>
    <scope>NUCLEOTIDE SEQUENCE [LARGE SCALE GENOMIC DNA]</scope>
    <source>
        <strain evidence="1 2">CL_MEX2019</strain>
        <tissue evidence="1">Muscle</tissue>
    </source>
</reference>
<gene>
    <name evidence="1" type="ORF">CHARACLAT_002580</name>
</gene>
<dbReference type="EMBL" id="JAHUTJ010024697">
    <property type="protein sequence ID" value="MED6273028.1"/>
    <property type="molecule type" value="Genomic_DNA"/>
</dbReference>
<protein>
    <submittedName>
        <fullName evidence="1">Uncharacterized protein</fullName>
    </submittedName>
</protein>
<proteinExistence type="predicted"/>
<evidence type="ECO:0000313" key="2">
    <source>
        <dbReference type="Proteomes" id="UP001352852"/>
    </source>
</evidence>
<name>A0ABU7DH86_9TELE</name>